<accession>A0A649VJZ9</accession>
<dbReference type="EMBL" id="MN586020">
    <property type="protein sequence ID" value="QGJ92696.1"/>
    <property type="molecule type" value="Genomic_DNA"/>
</dbReference>
<keyword evidence="2" id="KW-1185">Reference proteome</keyword>
<proteinExistence type="predicted"/>
<evidence type="ECO:0000313" key="1">
    <source>
        <dbReference type="EMBL" id="QGJ92696.1"/>
    </source>
</evidence>
<reference evidence="1 2" key="1">
    <citation type="submission" date="2019-10" db="EMBL/GenBank/DDBJ databases">
        <authorList>
            <person name="Abad L.A."/>
            <person name="AUll H.A."/>
            <person name="Garlena R.A."/>
            <person name="Russell D.A."/>
            <person name="Pope W.H."/>
            <person name="Jacobs-Sera D."/>
            <person name="Hatfull G.F."/>
        </authorList>
    </citation>
    <scope>NUCLEOTIDE SEQUENCE [LARGE SCALE GENOMIC DNA]</scope>
</reference>
<dbReference type="Proteomes" id="UP000425388">
    <property type="component" value="Segment"/>
</dbReference>
<gene>
    <name evidence="1" type="primary">26</name>
    <name evidence="1" type="ORF">PBI_MEGAN_26</name>
</gene>
<name>A0A649VJZ9_9CAUD</name>
<dbReference type="RefSeq" id="YP_010751317.1">
    <property type="nucleotide sequence ID" value="NC_073368.1"/>
</dbReference>
<dbReference type="GeneID" id="80004983"/>
<protein>
    <submittedName>
        <fullName evidence="1">Uncharacterized protein</fullName>
    </submittedName>
</protein>
<evidence type="ECO:0000313" key="2">
    <source>
        <dbReference type="Proteomes" id="UP000425388"/>
    </source>
</evidence>
<dbReference type="KEGG" id="vg:80004983"/>
<sequence length="157" mass="16494">MAAPDFAAYLAHYVALVGTALTPTPGKLFIQPGEQVAWDQCDCDGQGWARLVSATPTYSTPKANGIPCVVRWDVQFAVGVLRCVAGPTNKGSLPTGAQITADGVRFAEDMLALMSAIECDQYVYRVLEAVPLGPQGGCAGSEVRFTVRVQPCCSPGA</sequence>
<organism evidence="1 2">
    <name type="scientific">Microbacterium phage Megan</name>
    <dbReference type="NCBI Taxonomy" id="2656551"/>
    <lineage>
        <taxon>Viruses</taxon>
        <taxon>Duplodnaviria</taxon>
        <taxon>Heunggongvirae</taxon>
        <taxon>Uroviricota</taxon>
        <taxon>Caudoviricetes</taxon>
        <taxon>Hodgkinviridae</taxon>
        <taxon>Meganvirus</taxon>
        <taxon>Meganvirus megan</taxon>
    </lineage>
</organism>